<keyword evidence="2" id="KW-1185">Reference proteome</keyword>
<gene>
    <name evidence="1" type="ORF">MILVUS5_LOCUS14620</name>
</gene>
<protein>
    <submittedName>
        <fullName evidence="1">Uncharacterized protein</fullName>
    </submittedName>
</protein>
<evidence type="ECO:0000313" key="2">
    <source>
        <dbReference type="Proteomes" id="UP001177021"/>
    </source>
</evidence>
<dbReference type="Proteomes" id="UP001177021">
    <property type="component" value="Unassembled WGS sequence"/>
</dbReference>
<reference evidence="1" key="1">
    <citation type="submission" date="2023-10" db="EMBL/GenBank/DDBJ databases">
        <authorList>
            <person name="Rodriguez Cubillos JULIANA M."/>
            <person name="De Vega J."/>
        </authorList>
    </citation>
    <scope>NUCLEOTIDE SEQUENCE</scope>
</reference>
<sequence>MKQKKLFAYSCILMHLHTCTYILKTLNSYFFYLRRPSIVIPLAGFPTLRKFNITRKPVKQPPRAPTRHFYGTCANLQRVMEQQEQINAALREDVDSIKTTMGKLLELFQNLATKESTPQPARSTEWPELGLPKGYTLPEEESDPTQTPVIIPVTSGDPTPQRVSMGQEGSSQPRHATNGVGGYVPKQSTTINAHPDIEPAQMYQAFEERLKAAEGFSAYGVDAMDMCLVLDVVIPPKFKVPDFKKYKGIHCPRNHLKMFCRKMAAHATDEKLMIHVFQDSLSGASLDWYMQLERTQIQTWKDLVDAFLKQYKYNLDMALNRMQLQNLTQKRDESFKEYAQRWRELAARVQPPLFDKEMVDTFVSTL</sequence>
<evidence type="ECO:0000313" key="1">
    <source>
        <dbReference type="EMBL" id="CAJ2645777.1"/>
    </source>
</evidence>
<comment type="caution">
    <text evidence="1">The sequence shown here is derived from an EMBL/GenBank/DDBJ whole genome shotgun (WGS) entry which is preliminary data.</text>
</comment>
<organism evidence="1 2">
    <name type="scientific">Trifolium pratense</name>
    <name type="common">Red clover</name>
    <dbReference type="NCBI Taxonomy" id="57577"/>
    <lineage>
        <taxon>Eukaryota</taxon>
        <taxon>Viridiplantae</taxon>
        <taxon>Streptophyta</taxon>
        <taxon>Embryophyta</taxon>
        <taxon>Tracheophyta</taxon>
        <taxon>Spermatophyta</taxon>
        <taxon>Magnoliopsida</taxon>
        <taxon>eudicotyledons</taxon>
        <taxon>Gunneridae</taxon>
        <taxon>Pentapetalae</taxon>
        <taxon>rosids</taxon>
        <taxon>fabids</taxon>
        <taxon>Fabales</taxon>
        <taxon>Fabaceae</taxon>
        <taxon>Papilionoideae</taxon>
        <taxon>50 kb inversion clade</taxon>
        <taxon>NPAAA clade</taxon>
        <taxon>Hologalegina</taxon>
        <taxon>IRL clade</taxon>
        <taxon>Trifolieae</taxon>
        <taxon>Trifolium</taxon>
    </lineage>
</organism>
<dbReference type="EMBL" id="CASHSV030000109">
    <property type="protein sequence ID" value="CAJ2645777.1"/>
    <property type="molecule type" value="Genomic_DNA"/>
</dbReference>
<name>A0ACB0JQI2_TRIPR</name>
<accession>A0ACB0JQI2</accession>
<proteinExistence type="predicted"/>